<keyword evidence="1" id="KW-0472">Membrane</keyword>
<protein>
    <submittedName>
        <fullName evidence="2">Uncharacterized protein</fullName>
    </submittedName>
</protein>
<keyword evidence="3" id="KW-1185">Reference proteome</keyword>
<comment type="caution">
    <text evidence="2">The sequence shown here is derived from an EMBL/GenBank/DDBJ whole genome shotgun (WGS) entry which is preliminary data.</text>
</comment>
<reference evidence="2 3" key="1">
    <citation type="journal article" date="2019" name="Genome Biol. Evol.">
        <title>Day and night: Metabolic profiles and evolutionary relationships of six axenic non-marine cyanobacteria.</title>
        <authorList>
            <person name="Will S.E."/>
            <person name="Henke P."/>
            <person name="Boedeker C."/>
            <person name="Huang S."/>
            <person name="Brinkmann H."/>
            <person name="Rohde M."/>
            <person name="Jarek M."/>
            <person name="Friedl T."/>
            <person name="Seufert S."/>
            <person name="Schumacher M."/>
            <person name="Overmann J."/>
            <person name="Neumann-Schaal M."/>
            <person name="Petersen J."/>
        </authorList>
    </citation>
    <scope>NUCLEOTIDE SEQUENCE [LARGE SCALE GENOMIC DNA]</scope>
    <source>
        <strain evidence="2 3">SAG 39.79</strain>
    </source>
</reference>
<feature type="transmembrane region" description="Helical" evidence="1">
    <location>
        <begin position="42"/>
        <end position="62"/>
    </location>
</feature>
<feature type="transmembrane region" description="Helical" evidence="1">
    <location>
        <begin position="16"/>
        <end position="36"/>
    </location>
</feature>
<gene>
    <name evidence="2" type="ORF">DSM107010_39600</name>
</gene>
<proteinExistence type="predicted"/>
<keyword evidence="1" id="KW-0812">Transmembrane</keyword>
<evidence type="ECO:0000256" key="1">
    <source>
        <dbReference type="SAM" id="Phobius"/>
    </source>
</evidence>
<organism evidence="2 3">
    <name type="scientific">Chroococcidiopsis cubana SAG 39.79</name>
    <dbReference type="NCBI Taxonomy" id="388085"/>
    <lineage>
        <taxon>Bacteria</taxon>
        <taxon>Bacillati</taxon>
        <taxon>Cyanobacteriota</taxon>
        <taxon>Cyanophyceae</taxon>
        <taxon>Chroococcidiopsidales</taxon>
        <taxon>Chroococcidiopsidaceae</taxon>
        <taxon>Chroococcidiopsis</taxon>
    </lineage>
</organism>
<feature type="transmembrane region" description="Helical" evidence="1">
    <location>
        <begin position="74"/>
        <end position="96"/>
    </location>
</feature>
<dbReference type="Proteomes" id="UP000282574">
    <property type="component" value="Unassembled WGS sequence"/>
</dbReference>
<evidence type="ECO:0000313" key="2">
    <source>
        <dbReference type="EMBL" id="RUT10720.1"/>
    </source>
</evidence>
<dbReference type="RefSeq" id="WP_106167337.1">
    <property type="nucleotide sequence ID" value="NZ_JAVKZF010000009.1"/>
</dbReference>
<name>A0AB37UGK5_9CYAN</name>
<dbReference type="AlphaFoldDB" id="A0AB37UGK5"/>
<feature type="transmembrane region" description="Helical" evidence="1">
    <location>
        <begin position="116"/>
        <end position="137"/>
    </location>
</feature>
<accession>A0AB37UGK5</accession>
<dbReference type="EMBL" id="RSCK01000037">
    <property type="protein sequence ID" value="RUT10720.1"/>
    <property type="molecule type" value="Genomic_DNA"/>
</dbReference>
<keyword evidence="1" id="KW-1133">Transmembrane helix</keyword>
<sequence>MEKIIEFVKSLFSPKALLGFIIGITIGFITTKIISITPGNNIHIGELFAALLVGMYFWLYCLQVNIKLATHLKFIIGIVLVALLSIDSVALIRQPILLFVGGGQPKNYPPFDTLSYMISYGIICVFIGGLIEIIWGVKNEENPK</sequence>
<evidence type="ECO:0000313" key="3">
    <source>
        <dbReference type="Proteomes" id="UP000282574"/>
    </source>
</evidence>